<organism evidence="1">
    <name type="scientific">Arundo donax</name>
    <name type="common">Giant reed</name>
    <name type="synonym">Donax arundinaceus</name>
    <dbReference type="NCBI Taxonomy" id="35708"/>
    <lineage>
        <taxon>Eukaryota</taxon>
        <taxon>Viridiplantae</taxon>
        <taxon>Streptophyta</taxon>
        <taxon>Embryophyta</taxon>
        <taxon>Tracheophyta</taxon>
        <taxon>Spermatophyta</taxon>
        <taxon>Magnoliopsida</taxon>
        <taxon>Liliopsida</taxon>
        <taxon>Poales</taxon>
        <taxon>Poaceae</taxon>
        <taxon>PACMAD clade</taxon>
        <taxon>Arundinoideae</taxon>
        <taxon>Arundineae</taxon>
        <taxon>Arundo</taxon>
    </lineage>
</organism>
<dbReference type="EMBL" id="GBRH01209289">
    <property type="protein sequence ID" value="JAD88606.1"/>
    <property type="molecule type" value="Transcribed_RNA"/>
</dbReference>
<reference evidence="1" key="2">
    <citation type="journal article" date="2015" name="Data Brief">
        <title>Shoot transcriptome of the giant reed, Arundo donax.</title>
        <authorList>
            <person name="Barrero R.A."/>
            <person name="Guerrero F.D."/>
            <person name="Moolhuijzen P."/>
            <person name="Goolsby J.A."/>
            <person name="Tidwell J."/>
            <person name="Bellgard S.E."/>
            <person name="Bellgard M.I."/>
        </authorList>
    </citation>
    <scope>NUCLEOTIDE SEQUENCE</scope>
    <source>
        <tissue evidence="1">Shoot tissue taken approximately 20 cm above the soil surface</tissue>
    </source>
</reference>
<dbReference type="AlphaFoldDB" id="A0A0A9DLG5"/>
<protein>
    <submittedName>
        <fullName evidence="1">Uncharacterized protein</fullName>
    </submittedName>
</protein>
<sequence length="87" mass="9644">MMIWPSAGSTSLNKAWTKVDLPLPVLSTTPIFSPLLILIVMPFKIRGVFCRYLTFRSLMSISPRLGQFGEGRQSATSHAASEGRVLY</sequence>
<proteinExistence type="predicted"/>
<reference evidence="1" key="1">
    <citation type="submission" date="2014-09" db="EMBL/GenBank/DDBJ databases">
        <authorList>
            <person name="Magalhaes I.L.F."/>
            <person name="Oliveira U."/>
            <person name="Santos F.R."/>
            <person name="Vidigal T.H.D.A."/>
            <person name="Brescovit A.D."/>
            <person name="Santos A.J."/>
        </authorList>
    </citation>
    <scope>NUCLEOTIDE SEQUENCE</scope>
    <source>
        <tissue evidence="1">Shoot tissue taken approximately 20 cm above the soil surface</tissue>
    </source>
</reference>
<evidence type="ECO:0000313" key="1">
    <source>
        <dbReference type="EMBL" id="JAD88606.1"/>
    </source>
</evidence>
<name>A0A0A9DLG5_ARUDO</name>
<accession>A0A0A9DLG5</accession>